<evidence type="ECO:0000256" key="1">
    <source>
        <dbReference type="SAM" id="Phobius"/>
    </source>
</evidence>
<dbReference type="AlphaFoldDB" id="A0A9R1RSK1"/>
<keyword evidence="1" id="KW-1133">Transmembrane helix</keyword>
<accession>A0A9R1RSK1</accession>
<protein>
    <submittedName>
        <fullName evidence="2">Uncharacterized protein</fullName>
    </submittedName>
</protein>
<keyword evidence="3" id="KW-1185">Reference proteome</keyword>
<dbReference type="Proteomes" id="UP000324705">
    <property type="component" value="Chromosome 2B"/>
</dbReference>
<evidence type="ECO:0000313" key="2">
    <source>
        <dbReference type="EMBL" id="VAH52188.1"/>
    </source>
</evidence>
<organism evidence="2 3">
    <name type="scientific">Triticum turgidum subsp. durum</name>
    <name type="common">Durum wheat</name>
    <name type="synonym">Triticum durum</name>
    <dbReference type="NCBI Taxonomy" id="4567"/>
    <lineage>
        <taxon>Eukaryota</taxon>
        <taxon>Viridiplantae</taxon>
        <taxon>Streptophyta</taxon>
        <taxon>Embryophyta</taxon>
        <taxon>Tracheophyta</taxon>
        <taxon>Spermatophyta</taxon>
        <taxon>Magnoliopsida</taxon>
        <taxon>Liliopsida</taxon>
        <taxon>Poales</taxon>
        <taxon>Poaceae</taxon>
        <taxon>BOP clade</taxon>
        <taxon>Pooideae</taxon>
        <taxon>Triticodae</taxon>
        <taxon>Triticeae</taxon>
        <taxon>Triticinae</taxon>
        <taxon>Triticum</taxon>
    </lineage>
</organism>
<dbReference type="EMBL" id="LT934114">
    <property type="protein sequence ID" value="VAH52188.1"/>
    <property type="molecule type" value="Genomic_DNA"/>
</dbReference>
<keyword evidence="1" id="KW-0812">Transmembrane</keyword>
<proteinExistence type="predicted"/>
<name>A0A9R1RSK1_TRITD</name>
<dbReference type="Gramene" id="TRITD2Bv1G225790.1">
    <property type="protein sequence ID" value="TRITD2Bv1G225790.1"/>
    <property type="gene ID" value="TRITD2Bv1G225790"/>
</dbReference>
<gene>
    <name evidence="2" type="ORF">TRITD_2Bv1G225790</name>
</gene>
<feature type="transmembrane region" description="Helical" evidence="1">
    <location>
        <begin position="66"/>
        <end position="87"/>
    </location>
</feature>
<evidence type="ECO:0000313" key="3">
    <source>
        <dbReference type="Proteomes" id="UP000324705"/>
    </source>
</evidence>
<reference evidence="2 3" key="1">
    <citation type="submission" date="2017-09" db="EMBL/GenBank/DDBJ databases">
        <authorList>
            <consortium name="International Durum Wheat Genome Sequencing Consortium (IDWGSC)"/>
            <person name="Milanesi L."/>
        </authorList>
    </citation>
    <scope>NUCLEOTIDE SEQUENCE [LARGE SCALE GENOMIC DNA]</scope>
    <source>
        <strain evidence="3">cv. Svevo</strain>
    </source>
</reference>
<keyword evidence="1" id="KW-0472">Membrane</keyword>
<feature type="transmembrane region" description="Helical" evidence="1">
    <location>
        <begin position="99"/>
        <end position="122"/>
    </location>
</feature>
<sequence>MLHQSGSVISTTNFREDLYSSTTPSASVRCWISFTPMWCCAMVALPPPGTQPSPAWPCLRSPASCVFVLYVLDAACLLACHWVLVAAGLLQQLLLCCIYLYNACILYAAMLCFILTLLLLLLTC</sequence>